<dbReference type="GO" id="GO:0016020">
    <property type="term" value="C:membrane"/>
    <property type="evidence" value="ECO:0007669"/>
    <property type="project" value="InterPro"/>
</dbReference>
<evidence type="ECO:0000259" key="1">
    <source>
        <dbReference type="Pfam" id="PF00804"/>
    </source>
</evidence>
<organism evidence="2 3">
    <name type="scientific">Wuchereria bancrofti</name>
    <dbReference type="NCBI Taxonomy" id="6293"/>
    <lineage>
        <taxon>Eukaryota</taxon>
        <taxon>Metazoa</taxon>
        <taxon>Ecdysozoa</taxon>
        <taxon>Nematoda</taxon>
        <taxon>Chromadorea</taxon>
        <taxon>Rhabditida</taxon>
        <taxon>Spirurina</taxon>
        <taxon>Spiruromorpha</taxon>
        <taxon>Filarioidea</taxon>
        <taxon>Onchocercidae</taxon>
        <taxon>Wuchereria</taxon>
    </lineage>
</organism>
<dbReference type="InParanoid" id="A0A3P7FS34"/>
<dbReference type="Proteomes" id="UP000270924">
    <property type="component" value="Unassembled WGS sequence"/>
</dbReference>
<proteinExistence type="predicted"/>
<dbReference type="InterPro" id="IPR010989">
    <property type="entry name" value="SNARE"/>
</dbReference>
<reference evidence="2 3" key="1">
    <citation type="submission" date="2018-11" db="EMBL/GenBank/DDBJ databases">
        <authorList>
            <consortium name="Pathogen Informatics"/>
        </authorList>
    </citation>
    <scope>NUCLEOTIDE SEQUENCE [LARGE SCALE GENOMIC DNA]</scope>
</reference>
<dbReference type="Gene3D" id="1.20.58.70">
    <property type="match status" value="1"/>
</dbReference>
<dbReference type="Pfam" id="PF00804">
    <property type="entry name" value="Syntaxin"/>
    <property type="match status" value="1"/>
</dbReference>
<dbReference type="OMA" id="PCIFQAK"/>
<name>A0A3P7FS34_WUCBA</name>
<accession>A0A3P7FS34</accession>
<sequence>MTKDRLSALKARIIKVFQAQSEEDHEDDLAATDSAQGQFMEEFFEQVEEIRGSVDLIASNVEEVKKKHSAILSNPVNDPKTKEELDELMASIKKTANKVRGKLKC</sequence>
<dbReference type="InterPro" id="IPR006011">
    <property type="entry name" value="Syntaxin_N"/>
</dbReference>
<gene>
    <name evidence="2" type="ORF">WBA_LOCUS6788</name>
</gene>
<dbReference type="GO" id="GO:0016192">
    <property type="term" value="P:vesicle-mediated transport"/>
    <property type="evidence" value="ECO:0007669"/>
    <property type="project" value="InterPro"/>
</dbReference>
<dbReference type="SUPFAM" id="SSF47661">
    <property type="entry name" value="t-snare proteins"/>
    <property type="match status" value="1"/>
</dbReference>
<dbReference type="AlphaFoldDB" id="A0A3P7FS34"/>
<evidence type="ECO:0000313" key="3">
    <source>
        <dbReference type="Proteomes" id="UP000270924"/>
    </source>
</evidence>
<keyword evidence="3" id="KW-1185">Reference proteome</keyword>
<evidence type="ECO:0000313" key="2">
    <source>
        <dbReference type="EMBL" id="VDM13402.1"/>
    </source>
</evidence>
<protein>
    <recommendedName>
        <fullName evidence="1">Syntaxin N-terminal domain-containing protein</fullName>
    </recommendedName>
</protein>
<dbReference type="OrthoDB" id="10255013at2759"/>
<feature type="domain" description="Syntaxin N-terminal" evidence="1">
    <location>
        <begin position="38"/>
        <end position="104"/>
    </location>
</feature>
<dbReference type="EMBL" id="UYWW01004287">
    <property type="protein sequence ID" value="VDM13402.1"/>
    <property type="molecule type" value="Genomic_DNA"/>
</dbReference>